<dbReference type="RefSeq" id="WP_268918298.1">
    <property type="nucleotide sequence ID" value="NZ_JAPTMY010000035.1"/>
</dbReference>
<feature type="compositionally biased region" description="Basic and acidic residues" evidence="1">
    <location>
        <begin position="1"/>
        <end position="11"/>
    </location>
</feature>
<dbReference type="EMBL" id="JAPTMY010000035">
    <property type="protein sequence ID" value="MCZ0858980.1"/>
    <property type="molecule type" value="Genomic_DNA"/>
</dbReference>
<gene>
    <name evidence="3" type="ORF">OHJ16_13115</name>
</gene>
<feature type="transmembrane region" description="Helical" evidence="2">
    <location>
        <begin position="629"/>
        <end position="649"/>
    </location>
</feature>
<protein>
    <submittedName>
        <fullName evidence="3">Uncharacterized protein</fullName>
    </submittedName>
</protein>
<organism evidence="3 4">
    <name type="scientific">Actinomyces israelii</name>
    <dbReference type="NCBI Taxonomy" id="1659"/>
    <lineage>
        <taxon>Bacteria</taxon>
        <taxon>Bacillati</taxon>
        <taxon>Actinomycetota</taxon>
        <taxon>Actinomycetes</taxon>
        <taxon>Actinomycetales</taxon>
        <taxon>Actinomycetaceae</taxon>
        <taxon>Actinomyces</taxon>
    </lineage>
</organism>
<feature type="region of interest" description="Disordered" evidence="1">
    <location>
        <begin position="1"/>
        <end position="25"/>
    </location>
</feature>
<feature type="compositionally biased region" description="Low complexity" evidence="1">
    <location>
        <begin position="588"/>
        <end position="606"/>
    </location>
</feature>
<proteinExistence type="predicted"/>
<evidence type="ECO:0000256" key="1">
    <source>
        <dbReference type="SAM" id="MobiDB-lite"/>
    </source>
</evidence>
<keyword evidence="2" id="KW-1133">Transmembrane helix</keyword>
<evidence type="ECO:0000256" key="2">
    <source>
        <dbReference type="SAM" id="Phobius"/>
    </source>
</evidence>
<feature type="region of interest" description="Disordered" evidence="1">
    <location>
        <begin position="588"/>
        <end position="614"/>
    </location>
</feature>
<comment type="caution">
    <text evidence="3">The sequence shown here is derived from an EMBL/GenBank/DDBJ whole genome shotgun (WGS) entry which is preliminary data.</text>
</comment>
<keyword evidence="2" id="KW-0472">Membrane</keyword>
<sequence length="650" mass="68069">MGWVMRTDRDNSALGGGFREDPEYTSEATGAERQALSRCSSGFTQLSVDMSTSPRALRSVTFVHDRGTGRWAVIVIGSGGEYGSAGTIQVVLAPEGLSLTGAAHHVLGALDSGPLLSPSSLNAAAPGRPLPQAGPEADGSALAQELATVLSMDETRRHTVLDLPGAEDERALVALMGAVPEAMARLVQWSTAYPRPDRNPGSKVVTCPWPPVLAQRHPREHDSAMGAARLLAPSVPLSEVPRGLVWYAGLVLTARPEADSARQRACGLFEAQLGGAPTAADWGRAATTWEAVLERLRPLSDDELGAVVDGAEVPPSVSERWNDAAASRLLHLRRGCLRDLLTHSDDAVRASAWRVAAGEGALYPDLVSWQAELVGAGRPAPREAADLARSTSLVTDVLAATAARGTPGSRWGPRAVAWIKSLGVDPRAYGEALPQRQERVLDDLEREPARAAEVVAYARSAPDGAETLMRAVRQVPESLGPLLCGLWQGPAGGVTWQQLLRGVLPADAPPSRVVEVLALIDDSAPGVGPAAPAAQDCGGGPAGSPVPMELRRAIADLLVTGWSRVVCAETAAALLAFERALPLPRPCAGGAPPARRPAPRAAAQPRVSSTADDPPRWRQCLECVQSSSALGASLVLNAVLLVLALVLWLG</sequence>
<evidence type="ECO:0000313" key="3">
    <source>
        <dbReference type="EMBL" id="MCZ0858980.1"/>
    </source>
</evidence>
<evidence type="ECO:0000313" key="4">
    <source>
        <dbReference type="Proteomes" id="UP001072034"/>
    </source>
</evidence>
<keyword evidence="4" id="KW-1185">Reference proteome</keyword>
<feature type="region of interest" description="Disordered" evidence="1">
    <location>
        <begin position="120"/>
        <end position="139"/>
    </location>
</feature>
<keyword evidence="2" id="KW-0812">Transmembrane</keyword>
<name>A0ABT4IB65_9ACTO</name>
<accession>A0ABT4IB65</accession>
<dbReference type="Proteomes" id="UP001072034">
    <property type="component" value="Unassembled WGS sequence"/>
</dbReference>
<reference evidence="3" key="1">
    <citation type="submission" date="2022-10" db="EMBL/GenBank/DDBJ databases">
        <title>Genome sequence of Actinomyces israelii ATCC 10048.</title>
        <authorList>
            <person name="Watt R.M."/>
            <person name="Tong W.M."/>
        </authorList>
    </citation>
    <scope>NUCLEOTIDE SEQUENCE</scope>
    <source>
        <strain evidence="3">ATCC 10048</strain>
    </source>
</reference>